<accession>A0A384JXX3</accession>
<name>A0A384JXX3_BOTFB</name>
<evidence type="ECO:0000313" key="4">
    <source>
        <dbReference type="EMBL" id="ATZ55456.1"/>
    </source>
</evidence>
<reference evidence="4 5" key="1">
    <citation type="journal article" date="2011" name="PLoS Genet.">
        <title>Genomic analysis of the necrotrophic fungal pathogens Sclerotinia sclerotiorum and Botrytis cinerea.</title>
        <authorList>
            <person name="Amselem J."/>
            <person name="Cuomo C.A."/>
            <person name="van Kan J.A."/>
            <person name="Viaud M."/>
            <person name="Benito E.P."/>
            <person name="Couloux A."/>
            <person name="Coutinho P.M."/>
            <person name="de Vries R.P."/>
            <person name="Dyer P.S."/>
            <person name="Fillinger S."/>
            <person name="Fournier E."/>
            <person name="Gout L."/>
            <person name="Hahn M."/>
            <person name="Kohn L."/>
            <person name="Lapalu N."/>
            <person name="Plummer K.M."/>
            <person name="Pradier J.M."/>
            <person name="Quevillon E."/>
            <person name="Sharon A."/>
            <person name="Simon A."/>
            <person name="ten Have A."/>
            <person name="Tudzynski B."/>
            <person name="Tudzynski P."/>
            <person name="Wincker P."/>
            <person name="Andrew M."/>
            <person name="Anthouard V."/>
            <person name="Beever R.E."/>
            <person name="Beffa R."/>
            <person name="Benoit I."/>
            <person name="Bouzid O."/>
            <person name="Brault B."/>
            <person name="Chen Z."/>
            <person name="Choquer M."/>
            <person name="Collemare J."/>
            <person name="Cotton P."/>
            <person name="Danchin E.G."/>
            <person name="Da Silva C."/>
            <person name="Gautier A."/>
            <person name="Giraud C."/>
            <person name="Giraud T."/>
            <person name="Gonzalez C."/>
            <person name="Grossetete S."/>
            <person name="Guldener U."/>
            <person name="Henrissat B."/>
            <person name="Howlett B.J."/>
            <person name="Kodira C."/>
            <person name="Kretschmer M."/>
            <person name="Lappartient A."/>
            <person name="Leroch M."/>
            <person name="Levis C."/>
            <person name="Mauceli E."/>
            <person name="Neuveglise C."/>
            <person name="Oeser B."/>
            <person name="Pearson M."/>
            <person name="Poulain J."/>
            <person name="Poussereau N."/>
            <person name="Quesneville H."/>
            <person name="Rascle C."/>
            <person name="Schumacher J."/>
            <person name="Segurens B."/>
            <person name="Sexton A."/>
            <person name="Silva E."/>
            <person name="Sirven C."/>
            <person name="Soanes D.M."/>
            <person name="Talbot N.J."/>
            <person name="Templeton M."/>
            <person name="Yandava C."/>
            <person name="Yarden O."/>
            <person name="Zeng Q."/>
            <person name="Rollins J.A."/>
            <person name="Lebrun M.H."/>
            <person name="Dickman M."/>
        </authorList>
    </citation>
    <scope>NUCLEOTIDE SEQUENCE [LARGE SCALE GENOMIC DNA]</scope>
    <source>
        <strain evidence="4 5">B05.10</strain>
    </source>
</reference>
<dbReference type="Pfam" id="PF05348">
    <property type="entry name" value="UMP1"/>
    <property type="match status" value="1"/>
</dbReference>
<feature type="compositionally biased region" description="Basic and acidic residues" evidence="3">
    <location>
        <begin position="55"/>
        <end position="64"/>
    </location>
</feature>
<dbReference type="KEGG" id="bfu:BCIN_12g00500"/>
<dbReference type="GeneID" id="5438480"/>
<dbReference type="Proteomes" id="UP000001798">
    <property type="component" value="Chromosome 12"/>
</dbReference>
<evidence type="ECO:0000313" key="5">
    <source>
        <dbReference type="Proteomes" id="UP000001798"/>
    </source>
</evidence>
<evidence type="ECO:0000256" key="1">
    <source>
        <dbReference type="ARBA" id="ARBA00023186"/>
    </source>
</evidence>
<dbReference type="GO" id="GO:0006974">
    <property type="term" value="P:DNA damage response"/>
    <property type="evidence" value="ECO:0007669"/>
    <property type="project" value="EnsemblFungi"/>
</dbReference>
<comment type="similarity">
    <text evidence="2">Belongs to the POMP/UMP1 family.</text>
</comment>
<dbReference type="PANTHER" id="PTHR12828">
    <property type="entry name" value="PROTEASOME MATURATION PROTEIN UMP1"/>
    <property type="match status" value="1"/>
</dbReference>
<dbReference type="GO" id="GO:0005737">
    <property type="term" value="C:cytoplasm"/>
    <property type="evidence" value="ECO:0007669"/>
    <property type="project" value="EnsemblFungi"/>
</dbReference>
<evidence type="ECO:0000256" key="3">
    <source>
        <dbReference type="SAM" id="MobiDB-lite"/>
    </source>
</evidence>
<protein>
    <submittedName>
        <fullName evidence="4">Bcump1</fullName>
    </submittedName>
</protein>
<dbReference type="GO" id="GO:0006511">
    <property type="term" value="P:ubiquitin-dependent protein catabolic process"/>
    <property type="evidence" value="ECO:0007669"/>
    <property type="project" value="EnsemblFungi"/>
</dbReference>
<dbReference type="GO" id="GO:0043248">
    <property type="term" value="P:proteasome assembly"/>
    <property type="evidence" value="ECO:0007669"/>
    <property type="project" value="EnsemblFungi"/>
</dbReference>
<dbReference type="EMBL" id="CP009816">
    <property type="protein sequence ID" value="ATZ55456.1"/>
    <property type="molecule type" value="Genomic_DNA"/>
</dbReference>
<sequence length="153" mass="16796">MAMRIAPAASHTSTHTLLQEASLGAPSAPGLHDTLRHGVGPKQSSSLSSLPDSTHPLESRLKKWESTQEALKMASLRRTFGMSEPIRRGMELKITREGEWRPLALGGGGPGLHEEILRGSDTTISWEDVFKGDETRTLPGFHEEVERKVKMGF</sequence>
<dbReference type="OMA" id="MSMRIVP"/>
<proteinExistence type="inferred from homology"/>
<dbReference type="InterPro" id="IPR008012">
    <property type="entry name" value="Ump1"/>
</dbReference>
<dbReference type="GO" id="GO:0005634">
    <property type="term" value="C:nucleus"/>
    <property type="evidence" value="ECO:0007669"/>
    <property type="project" value="EnsemblFungi"/>
</dbReference>
<organism evidence="4 5">
    <name type="scientific">Botryotinia fuckeliana (strain B05.10)</name>
    <name type="common">Noble rot fungus</name>
    <name type="synonym">Botrytis cinerea</name>
    <dbReference type="NCBI Taxonomy" id="332648"/>
    <lineage>
        <taxon>Eukaryota</taxon>
        <taxon>Fungi</taxon>
        <taxon>Dikarya</taxon>
        <taxon>Ascomycota</taxon>
        <taxon>Pezizomycotina</taxon>
        <taxon>Leotiomycetes</taxon>
        <taxon>Helotiales</taxon>
        <taxon>Sclerotiniaceae</taxon>
        <taxon>Botrytis</taxon>
    </lineage>
</organism>
<dbReference type="RefSeq" id="XP_001557952.1">
    <property type="nucleotide sequence ID" value="XM_001557902.2"/>
</dbReference>
<gene>
    <name evidence="4" type="primary">Bcump1</name>
    <name evidence="4" type="ORF">BCIN_12g00500</name>
</gene>
<dbReference type="PANTHER" id="PTHR12828:SF3">
    <property type="entry name" value="PROTEASOME MATURATION PROTEIN"/>
    <property type="match status" value="1"/>
</dbReference>
<evidence type="ECO:0000256" key="2">
    <source>
        <dbReference type="ARBA" id="ARBA00043974"/>
    </source>
</evidence>
<keyword evidence="1" id="KW-0143">Chaperone</keyword>
<dbReference type="VEuPathDB" id="FungiDB:Bcin12g00500"/>
<feature type="region of interest" description="Disordered" evidence="3">
    <location>
        <begin position="24"/>
        <end position="64"/>
    </location>
</feature>
<reference evidence="4 5" key="2">
    <citation type="journal article" date="2012" name="Eukaryot. Cell">
        <title>Genome update of Botrytis cinerea strains B05.10 and T4.</title>
        <authorList>
            <person name="Staats M."/>
            <person name="van Kan J.A."/>
        </authorList>
    </citation>
    <scope>NUCLEOTIDE SEQUENCE [LARGE SCALE GENOMIC DNA]</scope>
    <source>
        <strain evidence="4 5">B05.10</strain>
    </source>
</reference>
<keyword evidence="5" id="KW-1185">Reference proteome</keyword>
<reference evidence="4 5" key="3">
    <citation type="journal article" date="2017" name="Mol. Plant Pathol.">
        <title>A gapless genome sequence of the fungus Botrytis cinerea.</title>
        <authorList>
            <person name="Van Kan J.A."/>
            <person name="Stassen J.H."/>
            <person name="Mosbach A."/>
            <person name="Van Der Lee T.A."/>
            <person name="Faino L."/>
            <person name="Farmer A.D."/>
            <person name="Papasotiriou D.G."/>
            <person name="Zhou S."/>
            <person name="Seidl M.F."/>
            <person name="Cottam E."/>
            <person name="Edel D."/>
            <person name="Hahn M."/>
            <person name="Schwartz D.C."/>
            <person name="Dietrich R.A."/>
            <person name="Widdison S."/>
            <person name="Scalliet G."/>
        </authorList>
    </citation>
    <scope>NUCLEOTIDE SEQUENCE [LARGE SCALE GENOMIC DNA]</scope>
    <source>
        <strain evidence="4 5">B05.10</strain>
    </source>
</reference>
<dbReference type="OrthoDB" id="15001at2759"/>
<dbReference type="AlphaFoldDB" id="A0A384JXX3"/>